<dbReference type="Gene3D" id="3.10.170.10">
    <property type="match status" value="1"/>
</dbReference>
<dbReference type="Pfam" id="PF02868">
    <property type="entry name" value="Peptidase_M4_C"/>
    <property type="match status" value="1"/>
</dbReference>
<dbReference type="Gene3D" id="3.10.450.490">
    <property type="match status" value="1"/>
</dbReference>
<reference evidence="13" key="1">
    <citation type="submission" date="2021-01" db="EMBL/GenBank/DDBJ databases">
        <title>Whole genome shotgun sequence of Spirilliplanes yamanashiensis NBRC 15828.</title>
        <authorList>
            <person name="Komaki H."/>
            <person name="Tamura T."/>
        </authorList>
    </citation>
    <scope>NUCLEOTIDE SEQUENCE</scope>
    <source>
        <strain evidence="13">NBRC 15828</strain>
    </source>
</reference>
<dbReference type="SUPFAM" id="SSF49785">
    <property type="entry name" value="Galactose-binding domain-like"/>
    <property type="match status" value="1"/>
</dbReference>
<evidence type="ECO:0000259" key="12">
    <source>
        <dbReference type="PROSITE" id="PS51829"/>
    </source>
</evidence>
<keyword evidence="8 13" id="KW-0482">Metalloprotease</keyword>
<dbReference type="InterPro" id="IPR001570">
    <property type="entry name" value="Peptidase_M4_C_domain"/>
</dbReference>
<dbReference type="InterPro" id="IPR013856">
    <property type="entry name" value="Peptidase_M4_domain"/>
</dbReference>
<name>A0A8J3Y9A9_9ACTN</name>
<evidence type="ECO:0000256" key="7">
    <source>
        <dbReference type="ARBA" id="ARBA00022833"/>
    </source>
</evidence>
<feature type="active site" evidence="10">
    <location>
        <position position="349"/>
    </location>
</feature>
<dbReference type="InterPro" id="IPR027268">
    <property type="entry name" value="Peptidase_M4/M1_CTD_sf"/>
</dbReference>
<feature type="domain" description="P/Homo B" evidence="12">
    <location>
        <begin position="634"/>
        <end position="756"/>
    </location>
</feature>
<dbReference type="Proteomes" id="UP000652013">
    <property type="component" value="Unassembled WGS sequence"/>
</dbReference>
<comment type="cofactor">
    <cofactor evidence="1">
        <name>Zn(2+)</name>
        <dbReference type="ChEBI" id="CHEBI:29105"/>
    </cofactor>
</comment>
<evidence type="ECO:0000256" key="10">
    <source>
        <dbReference type="PIRSR" id="PIRSR623612-1"/>
    </source>
</evidence>
<comment type="similarity">
    <text evidence="2">Belongs to the peptidase M4 family.</text>
</comment>
<evidence type="ECO:0000256" key="2">
    <source>
        <dbReference type="ARBA" id="ARBA00009388"/>
    </source>
</evidence>
<evidence type="ECO:0000313" key="14">
    <source>
        <dbReference type="Proteomes" id="UP000652013"/>
    </source>
</evidence>
<keyword evidence="9" id="KW-0865">Zymogen</keyword>
<dbReference type="GO" id="GO:0006508">
    <property type="term" value="P:proteolysis"/>
    <property type="evidence" value="ECO:0007669"/>
    <property type="project" value="UniProtKB-KW"/>
</dbReference>
<evidence type="ECO:0000256" key="11">
    <source>
        <dbReference type="SAM" id="SignalP"/>
    </source>
</evidence>
<feature type="active site" description="Proton donor" evidence="10">
    <location>
        <position position="435"/>
    </location>
</feature>
<dbReference type="AlphaFoldDB" id="A0A8J3Y9A9"/>
<dbReference type="PANTHER" id="PTHR33794:SF1">
    <property type="entry name" value="BACILLOLYSIN"/>
    <property type="match status" value="1"/>
</dbReference>
<proteinExistence type="inferred from homology"/>
<dbReference type="Gene3D" id="2.60.120.260">
    <property type="entry name" value="Galactose-binding domain-like"/>
    <property type="match status" value="1"/>
</dbReference>
<dbReference type="SUPFAM" id="SSF55486">
    <property type="entry name" value="Metalloproteases ('zincins'), catalytic domain"/>
    <property type="match status" value="1"/>
</dbReference>
<evidence type="ECO:0000313" key="13">
    <source>
        <dbReference type="EMBL" id="GIJ04381.1"/>
    </source>
</evidence>
<dbReference type="InterPro" id="IPR008979">
    <property type="entry name" value="Galactose-bd-like_sf"/>
</dbReference>
<evidence type="ECO:0000256" key="9">
    <source>
        <dbReference type="ARBA" id="ARBA00023145"/>
    </source>
</evidence>
<dbReference type="InterPro" id="IPR050728">
    <property type="entry name" value="Zinc_Metalloprotease_M4"/>
</dbReference>
<dbReference type="InterPro" id="IPR011096">
    <property type="entry name" value="FTP_domain"/>
</dbReference>
<dbReference type="Pfam" id="PF01483">
    <property type="entry name" value="P_proprotein"/>
    <property type="match status" value="1"/>
</dbReference>
<dbReference type="GO" id="GO:0004222">
    <property type="term" value="F:metalloendopeptidase activity"/>
    <property type="evidence" value="ECO:0007669"/>
    <property type="project" value="InterPro"/>
</dbReference>
<dbReference type="Pfam" id="PF03413">
    <property type="entry name" value="PepSY"/>
    <property type="match status" value="1"/>
</dbReference>
<dbReference type="EMBL" id="BOOY01000027">
    <property type="protein sequence ID" value="GIJ04381.1"/>
    <property type="molecule type" value="Genomic_DNA"/>
</dbReference>
<dbReference type="RefSeq" id="WP_203939619.1">
    <property type="nucleotide sequence ID" value="NZ_BAAAGJ010000005.1"/>
</dbReference>
<keyword evidence="4" id="KW-0479">Metal-binding</keyword>
<evidence type="ECO:0000256" key="5">
    <source>
        <dbReference type="ARBA" id="ARBA00022729"/>
    </source>
</evidence>
<dbReference type="InterPro" id="IPR023612">
    <property type="entry name" value="Peptidase_M4"/>
</dbReference>
<dbReference type="Gene3D" id="1.10.390.10">
    <property type="entry name" value="Neutral Protease Domain 2"/>
    <property type="match status" value="1"/>
</dbReference>
<evidence type="ECO:0000256" key="1">
    <source>
        <dbReference type="ARBA" id="ARBA00001947"/>
    </source>
</evidence>
<feature type="signal peptide" evidence="11">
    <location>
        <begin position="1"/>
        <end position="31"/>
    </location>
</feature>
<dbReference type="Pfam" id="PF07504">
    <property type="entry name" value="FTP"/>
    <property type="match status" value="1"/>
</dbReference>
<organism evidence="13 14">
    <name type="scientific">Spirilliplanes yamanashiensis</name>
    <dbReference type="NCBI Taxonomy" id="42233"/>
    <lineage>
        <taxon>Bacteria</taxon>
        <taxon>Bacillati</taxon>
        <taxon>Actinomycetota</taxon>
        <taxon>Actinomycetes</taxon>
        <taxon>Micromonosporales</taxon>
        <taxon>Micromonosporaceae</taxon>
        <taxon>Spirilliplanes</taxon>
    </lineage>
</organism>
<evidence type="ECO:0000256" key="8">
    <source>
        <dbReference type="ARBA" id="ARBA00023049"/>
    </source>
</evidence>
<feature type="chain" id="PRO_5035165287" evidence="11">
    <location>
        <begin position="32"/>
        <end position="756"/>
    </location>
</feature>
<dbReference type="PRINTS" id="PR00730">
    <property type="entry name" value="THERMOLYSIN"/>
</dbReference>
<keyword evidence="14" id="KW-1185">Reference proteome</keyword>
<keyword evidence="6" id="KW-0378">Hydrolase</keyword>
<dbReference type="GO" id="GO:0004252">
    <property type="term" value="F:serine-type endopeptidase activity"/>
    <property type="evidence" value="ECO:0007669"/>
    <property type="project" value="InterPro"/>
</dbReference>
<keyword evidence="7" id="KW-0862">Zinc</keyword>
<accession>A0A8J3Y9A9</accession>
<dbReference type="PANTHER" id="PTHR33794">
    <property type="entry name" value="BACILLOLYSIN"/>
    <property type="match status" value="1"/>
</dbReference>
<dbReference type="PROSITE" id="PS51829">
    <property type="entry name" value="P_HOMO_B"/>
    <property type="match status" value="1"/>
</dbReference>
<gene>
    <name evidence="13" type="ORF">Sya03_37330</name>
</gene>
<sequence length="756" mass="78447">MQRTILTRAAVAVAATGALAAAAAAALPASAEQQAPSTPAAAPSAPATPAETAAANADAAVAAPASSEALRRAAGDSLTRTGITEGPRGTHYVRYARTHEGLPVIGGDVVVVTDADGAVTRLSVVQPTPVTVDTKPRVSREDALATARKQLATVTEASEPELVVHAQGDTPRLAWEAVVDGAGKAGDTSRLHVWVDAESGAVIGSFDEIMHATATGSRYGAVQINTTKSGSRYVMADPARPGLRCGKWVDKTAAELIPSLTSSDDVWGGAGSEVHERACVDALYGAQTFVDMLKTEAFGKRQGVLGNGTTPPIFVALNDVNAYWDGSSVTLGHTDKGEQVTSIDIVAHELAHAIYSVHGGLSYTNEDKAINEASSDIFGALAEKAADHPDDDPDYQVGEEVDLKGDGPIRYMNEPKKLPGHVQCWNERGTFAKPHLGAGLLNHWFVLAAEGSSGAADSFSPTCDGSRVSGIGIEKAGEIFYNALLSRSGSWTHVDVREGTLHAAVDANCAAYATIKAAWDAVQVPAGPEEPGCVSDTAARFAVTVSPDRATVGAGGAVTAAVRTTTTAGKVQSVRLKAEGLPAGATAAFSPPWVKSGQPATMTVTTAPDTPLGTYPVTVVGSGVRDVSVTFNLVVAKATGCSATNDQDLEIPDADAMQAVESAITLIGCERAPSKESVVKVSVVHPYRGDVVIELIAPDAVKYRLKRNGPEDSDANVNATYTVDLKKHKADGTWRLSVRDVYSGDTGYIDSWSLTL</sequence>
<evidence type="ECO:0000256" key="3">
    <source>
        <dbReference type="ARBA" id="ARBA00022670"/>
    </source>
</evidence>
<dbReference type="Pfam" id="PF01447">
    <property type="entry name" value="Peptidase_M4"/>
    <property type="match status" value="1"/>
</dbReference>
<keyword evidence="5 11" id="KW-0732">Signal</keyword>
<comment type="caution">
    <text evidence="13">The sequence shown here is derived from an EMBL/GenBank/DDBJ whole genome shotgun (WGS) entry which is preliminary data.</text>
</comment>
<dbReference type="InterPro" id="IPR025711">
    <property type="entry name" value="PepSY"/>
</dbReference>
<evidence type="ECO:0000256" key="4">
    <source>
        <dbReference type="ARBA" id="ARBA00022723"/>
    </source>
</evidence>
<protein>
    <submittedName>
        <fullName evidence="13">Zinc metalloprotease</fullName>
    </submittedName>
</protein>
<evidence type="ECO:0000256" key="6">
    <source>
        <dbReference type="ARBA" id="ARBA00022801"/>
    </source>
</evidence>
<dbReference type="InterPro" id="IPR002884">
    <property type="entry name" value="P_dom"/>
</dbReference>
<keyword evidence="3" id="KW-0645">Protease</keyword>
<dbReference type="GO" id="GO:0046872">
    <property type="term" value="F:metal ion binding"/>
    <property type="evidence" value="ECO:0007669"/>
    <property type="project" value="UniProtKB-KW"/>
</dbReference>